<dbReference type="GO" id="GO:0008270">
    <property type="term" value="F:zinc ion binding"/>
    <property type="evidence" value="ECO:0007669"/>
    <property type="project" value="InterPro"/>
</dbReference>
<dbReference type="CDD" id="cd18793">
    <property type="entry name" value="SF2_C_SNF"/>
    <property type="match status" value="1"/>
</dbReference>
<dbReference type="GO" id="GO:0004386">
    <property type="term" value="F:helicase activity"/>
    <property type="evidence" value="ECO:0007669"/>
    <property type="project" value="UniProtKB-KW"/>
</dbReference>
<dbReference type="OrthoDB" id="2801544at2759"/>
<evidence type="ECO:0000256" key="1">
    <source>
        <dbReference type="ARBA" id="ARBA00022741"/>
    </source>
</evidence>
<feature type="compositionally biased region" description="Acidic residues" evidence="5">
    <location>
        <begin position="531"/>
        <end position="543"/>
    </location>
</feature>
<dbReference type="InterPro" id="IPR038718">
    <property type="entry name" value="SNF2-like_sf"/>
</dbReference>
<name>A0A0S4JYG1_BODSA</name>
<dbReference type="InterPro" id="IPR003615">
    <property type="entry name" value="HNH_nuc"/>
</dbReference>
<dbReference type="InterPro" id="IPR049730">
    <property type="entry name" value="SNF2/RAD54-like_C"/>
</dbReference>
<dbReference type="InterPro" id="IPR002711">
    <property type="entry name" value="HNH"/>
</dbReference>
<dbReference type="Pfam" id="PF01844">
    <property type="entry name" value="HNH"/>
    <property type="match status" value="1"/>
</dbReference>
<dbReference type="GO" id="GO:0016787">
    <property type="term" value="F:hydrolase activity"/>
    <property type="evidence" value="ECO:0007669"/>
    <property type="project" value="UniProtKB-KW"/>
</dbReference>
<dbReference type="Gene3D" id="3.40.50.300">
    <property type="entry name" value="P-loop containing nucleotide triphosphate hydrolases"/>
    <property type="match status" value="1"/>
</dbReference>
<evidence type="ECO:0000256" key="5">
    <source>
        <dbReference type="SAM" id="MobiDB-lite"/>
    </source>
</evidence>
<protein>
    <submittedName>
        <fullName evidence="8">SNF2 DNA repair protein, putative</fullName>
    </submittedName>
</protein>
<keyword evidence="2" id="KW-0378">Hydrolase</keyword>
<dbReference type="PROSITE" id="PS51192">
    <property type="entry name" value="HELICASE_ATP_BIND_1"/>
    <property type="match status" value="1"/>
</dbReference>
<dbReference type="VEuPathDB" id="TriTrypDB:BSAL_46955"/>
<dbReference type="InterPro" id="IPR014001">
    <property type="entry name" value="Helicase_ATP-bd"/>
</dbReference>
<dbReference type="EMBL" id="CYKH01002224">
    <property type="protein sequence ID" value="CUG94192.1"/>
    <property type="molecule type" value="Genomic_DNA"/>
</dbReference>
<keyword evidence="9" id="KW-1185">Reference proteome</keyword>
<dbReference type="GO" id="GO:0005524">
    <property type="term" value="F:ATP binding"/>
    <property type="evidence" value="ECO:0007669"/>
    <property type="project" value="UniProtKB-KW"/>
</dbReference>
<dbReference type="GO" id="GO:0031297">
    <property type="term" value="P:replication fork processing"/>
    <property type="evidence" value="ECO:0007669"/>
    <property type="project" value="TreeGrafter"/>
</dbReference>
<dbReference type="PANTHER" id="PTHR45766:SF3">
    <property type="entry name" value="DNA ANNEALING HELICASE AND ENDONUCLEASE ZRANB3"/>
    <property type="match status" value="1"/>
</dbReference>
<dbReference type="OMA" id="WRKVVLH"/>
<dbReference type="Gene3D" id="3.40.50.10810">
    <property type="entry name" value="Tandem AAA-ATPase domain"/>
    <property type="match status" value="1"/>
</dbReference>
<evidence type="ECO:0000313" key="8">
    <source>
        <dbReference type="EMBL" id="CUG94192.1"/>
    </source>
</evidence>
<dbReference type="SMART" id="SM00487">
    <property type="entry name" value="DEXDc"/>
    <property type="match status" value="1"/>
</dbReference>
<keyword evidence="3" id="KW-0347">Helicase</keyword>
<dbReference type="SMART" id="SM00490">
    <property type="entry name" value="HELICc"/>
    <property type="match status" value="1"/>
</dbReference>
<feature type="region of interest" description="Disordered" evidence="5">
    <location>
        <begin position="524"/>
        <end position="548"/>
    </location>
</feature>
<feature type="domain" description="Helicase ATP-binding" evidence="6">
    <location>
        <begin position="279"/>
        <end position="453"/>
    </location>
</feature>
<dbReference type="Pfam" id="PF00176">
    <property type="entry name" value="SNF2-rel_dom"/>
    <property type="match status" value="1"/>
</dbReference>
<dbReference type="Proteomes" id="UP000051952">
    <property type="component" value="Unassembled WGS sequence"/>
</dbReference>
<reference evidence="9" key="1">
    <citation type="submission" date="2015-09" db="EMBL/GenBank/DDBJ databases">
        <authorList>
            <consortium name="Pathogen Informatics"/>
        </authorList>
    </citation>
    <scope>NUCLEOTIDE SEQUENCE [LARGE SCALE GENOMIC DNA]</scope>
    <source>
        <strain evidence="9">Lake Konstanz</strain>
    </source>
</reference>
<organism evidence="8 9">
    <name type="scientific">Bodo saltans</name>
    <name type="common">Flagellated protozoan</name>
    <dbReference type="NCBI Taxonomy" id="75058"/>
    <lineage>
        <taxon>Eukaryota</taxon>
        <taxon>Discoba</taxon>
        <taxon>Euglenozoa</taxon>
        <taxon>Kinetoplastea</taxon>
        <taxon>Metakinetoplastina</taxon>
        <taxon>Eubodonida</taxon>
        <taxon>Bodonidae</taxon>
        <taxon>Bodo</taxon>
    </lineage>
</organism>
<dbReference type="PANTHER" id="PTHR45766">
    <property type="entry name" value="DNA ANNEALING HELICASE AND ENDONUCLEASE ZRANB3 FAMILY MEMBER"/>
    <property type="match status" value="1"/>
</dbReference>
<dbReference type="InterPro" id="IPR027417">
    <property type="entry name" value="P-loop_NTPase"/>
</dbReference>
<evidence type="ECO:0000259" key="7">
    <source>
        <dbReference type="PROSITE" id="PS51194"/>
    </source>
</evidence>
<dbReference type="AlphaFoldDB" id="A0A0S4JYG1"/>
<evidence type="ECO:0000256" key="2">
    <source>
        <dbReference type="ARBA" id="ARBA00022801"/>
    </source>
</evidence>
<dbReference type="GO" id="GO:0043596">
    <property type="term" value="C:nuclear replication fork"/>
    <property type="evidence" value="ECO:0007669"/>
    <property type="project" value="TreeGrafter"/>
</dbReference>
<dbReference type="GO" id="GO:0004520">
    <property type="term" value="F:DNA endonuclease activity"/>
    <property type="evidence" value="ECO:0007669"/>
    <property type="project" value="TreeGrafter"/>
</dbReference>
<sequence>MERIICVAGNLPCAHKCSTCKSSTSVTFRLSRFGVVFSCSRIECAQYRIPAVTLAQCVERWAHWTATKPYVLLGSQCCVSSSISGDGLSSVDGGGCVISSMIECIPRLCTASSSSFSKGTSCSTSAIVVPYRHRVRVFVMLKRNEVVITAPDVNVLMECLPDGIRKGLRRMSFSEAGDHDGGALCGPLLLLDPLYNELESIFSFSQSLELTTAGVTTTVPKDWRLDGLPRCIRASLDHEVQNPSVGSPSVHRCLSTPSHSLIHPHLWNTLLRHQRAGVVRALELRGRILFGDDMGVGKTLQAIATMQALHVSPMLIVCPAGLRHLWIDIVETWWPSVALENVHVIYGANDKLPQLDEAGRWAASENAATIVICSYHMLAALHEDMERRRWACVTLDESHMLRPNLEGPIGDAQYTRVACRIGRAATHCLMLSGTPSLTSPFGLYLQADTIWPGVLGATRHDFALDYCQVTMDPFLSIGACDRVEELRELLSERVMIRRTKTEVLHDLPPKRRIVVHLARALKRGSDRHDDEMDDDPVDEEEHNYDDPSLVPSSFPSRYAAAWKLHQRDLFSFISATCKRHFASQEKLVIFAHHVELLHALRDVVRTCIARSTENTSPLSMIFLDGSIPPQSRPQLIDAFQTDPMCLAAVIGVTVAAVGISLSAASTCIFAELPPDVAWLQQAEDRLHRPHQASMVTSMLVVDPASPMDSRLLHAMSNSFVATKDVLDGKSRRCSVAPSCAASGAVEQCTPVEALVHGTTRAEEHLASTTQRTFPAGQGHQQHPSNHAQQDIAALEHPLFQLDIGQCPRANRTWDPCVDILFQRSPFTYRLHIAVSNLDSGDKNDDFDVQPHIVLGSLPFEEARLALAVSTTSVSLSPSQAVLIASLTALFRVWDDMPWLARQRVWSKHQRRAAPSDLKRGWLNVRAMEQFHRTIQQLPLQRQRVDDEVTLTPRKKGIPERYEQKWDDYRQHLHQIGPMSTCTPPPPVPPAQYLPPQYTPFVVWRVEYEDDAPYVDYPGPLMWQPPATTTLIVIVVLPLAAPLPSQPPPPGFVCACLNCRTPLRPTIHACVGQVVLIVVGESDSRMFCSGNCRCAYFFAKSSSAIRRTVQEVDRGQCSGCGVDCDALVRDLAALTSIDEAFRANLYEVGRFLADAPVHAARLLRSPSAGYCWHADHIVAVWQGGGQANMTNLQTLCIPCHLVKSKWEARVRATASLVSGVAAPLKRRGAQGPLGTGAPRRRLAV</sequence>
<evidence type="ECO:0000256" key="3">
    <source>
        <dbReference type="ARBA" id="ARBA00022806"/>
    </source>
</evidence>
<dbReference type="GO" id="GO:0006281">
    <property type="term" value="P:DNA repair"/>
    <property type="evidence" value="ECO:0007669"/>
    <property type="project" value="TreeGrafter"/>
</dbReference>
<dbReference type="Gene3D" id="1.10.30.50">
    <property type="match status" value="1"/>
</dbReference>
<feature type="domain" description="Helicase C-terminal" evidence="7">
    <location>
        <begin position="568"/>
        <end position="734"/>
    </location>
</feature>
<dbReference type="InterPro" id="IPR001650">
    <property type="entry name" value="Helicase_C-like"/>
</dbReference>
<proteinExistence type="predicted"/>
<dbReference type="GO" id="GO:0003676">
    <property type="term" value="F:nucleic acid binding"/>
    <property type="evidence" value="ECO:0007669"/>
    <property type="project" value="InterPro"/>
</dbReference>
<dbReference type="InterPro" id="IPR000330">
    <property type="entry name" value="SNF2_N"/>
</dbReference>
<evidence type="ECO:0000313" key="9">
    <source>
        <dbReference type="Proteomes" id="UP000051952"/>
    </source>
</evidence>
<dbReference type="Pfam" id="PF00271">
    <property type="entry name" value="Helicase_C"/>
    <property type="match status" value="1"/>
</dbReference>
<keyword evidence="4" id="KW-0067">ATP-binding</keyword>
<dbReference type="CDD" id="cd00085">
    <property type="entry name" value="HNHc"/>
    <property type="match status" value="1"/>
</dbReference>
<dbReference type="PROSITE" id="PS51194">
    <property type="entry name" value="HELICASE_CTER"/>
    <property type="match status" value="1"/>
</dbReference>
<evidence type="ECO:0000259" key="6">
    <source>
        <dbReference type="PROSITE" id="PS51192"/>
    </source>
</evidence>
<keyword evidence="1" id="KW-0547">Nucleotide-binding</keyword>
<accession>A0A0S4JYG1</accession>
<dbReference type="SUPFAM" id="SSF52540">
    <property type="entry name" value="P-loop containing nucleoside triphosphate hydrolases"/>
    <property type="match status" value="2"/>
</dbReference>
<evidence type="ECO:0000256" key="4">
    <source>
        <dbReference type="ARBA" id="ARBA00022840"/>
    </source>
</evidence>
<gene>
    <name evidence="8" type="ORF">BSAL_46955</name>
</gene>